<dbReference type="AlphaFoldDB" id="A0AAW9JKY6"/>
<dbReference type="GO" id="GO:0005829">
    <property type="term" value="C:cytosol"/>
    <property type="evidence" value="ECO:0007669"/>
    <property type="project" value="TreeGrafter"/>
</dbReference>
<protein>
    <submittedName>
        <fullName evidence="2">Quinol monooxygenase</fullName>
        <ecNumber evidence="2">1.-.-.-</ecNumber>
    </submittedName>
</protein>
<evidence type="ECO:0000313" key="3">
    <source>
        <dbReference type="Proteomes" id="UP001290462"/>
    </source>
</evidence>
<dbReference type="PROSITE" id="PS51725">
    <property type="entry name" value="ABM"/>
    <property type="match status" value="1"/>
</dbReference>
<keyword evidence="2" id="KW-0503">Monooxygenase</keyword>
<dbReference type="InterPro" id="IPR050744">
    <property type="entry name" value="AI-2_Isomerase_LsrG"/>
</dbReference>
<dbReference type="InterPro" id="IPR007138">
    <property type="entry name" value="ABM_dom"/>
</dbReference>
<accession>A0AAW9JKY6</accession>
<proteinExistence type="predicted"/>
<name>A0AAW9JKY6_CARML</name>
<dbReference type="EC" id="1.-.-.-" evidence="2"/>
<dbReference type="InterPro" id="IPR011008">
    <property type="entry name" value="Dimeric_a/b-barrel"/>
</dbReference>
<keyword evidence="2" id="KW-0560">Oxidoreductase</keyword>
<reference evidence="2" key="1">
    <citation type="submission" date="2023-08" db="EMBL/GenBank/DDBJ databases">
        <title>Genomic characterization of piscicolin 126 produced by Carnobacterium maltaromaticum CM22 strain isolated from salmon (Salmo salar).</title>
        <authorList>
            <person name="Gonzalez-Gragera E."/>
            <person name="Garcia-Lopez J.D."/>
            <person name="Teso-Perez C."/>
            <person name="Gimenez-Hernandez I."/>
            <person name="Peralta-Sanchez J.M."/>
            <person name="Valdivia E."/>
            <person name="Montalban-Lopez M."/>
            <person name="Martin-Platero A.M."/>
            <person name="Banos A."/>
            <person name="Martinez-Bueno M."/>
        </authorList>
    </citation>
    <scope>NUCLEOTIDE SEQUENCE</scope>
    <source>
        <strain evidence="2">CM22</strain>
    </source>
</reference>
<dbReference type="PANTHER" id="PTHR33336:SF3">
    <property type="entry name" value="ABM DOMAIN-CONTAINING PROTEIN"/>
    <property type="match status" value="1"/>
</dbReference>
<sequence length="96" mass="11425">MLKLIAEDYIKLEHLETVKPLYRELVEKTQLEPDCLSYNLFVDQKDPGHFIFIEEWPNELALEKHCNSEHFTRLVPLINSYQSKPGTFLRMDAFQK</sequence>
<dbReference type="RefSeq" id="WP_322808271.1">
    <property type="nucleotide sequence ID" value="NZ_JAVBVO010000001.1"/>
</dbReference>
<gene>
    <name evidence="2" type="ORF">RAK27_00880</name>
</gene>
<comment type="caution">
    <text evidence="2">The sequence shown here is derived from an EMBL/GenBank/DDBJ whole genome shotgun (WGS) entry which is preliminary data.</text>
</comment>
<dbReference type="Pfam" id="PF03992">
    <property type="entry name" value="ABM"/>
    <property type="match status" value="1"/>
</dbReference>
<dbReference type="Proteomes" id="UP001290462">
    <property type="component" value="Unassembled WGS sequence"/>
</dbReference>
<dbReference type="Gene3D" id="3.30.70.100">
    <property type="match status" value="1"/>
</dbReference>
<dbReference type="PANTHER" id="PTHR33336">
    <property type="entry name" value="QUINOL MONOOXYGENASE YGIN-RELATED"/>
    <property type="match status" value="1"/>
</dbReference>
<dbReference type="GO" id="GO:0004497">
    <property type="term" value="F:monooxygenase activity"/>
    <property type="evidence" value="ECO:0007669"/>
    <property type="project" value="UniProtKB-KW"/>
</dbReference>
<evidence type="ECO:0000259" key="1">
    <source>
        <dbReference type="PROSITE" id="PS51725"/>
    </source>
</evidence>
<dbReference type="SUPFAM" id="SSF54909">
    <property type="entry name" value="Dimeric alpha+beta barrel"/>
    <property type="match status" value="1"/>
</dbReference>
<dbReference type="EMBL" id="JAVBVO010000001">
    <property type="protein sequence ID" value="MDZ5757205.1"/>
    <property type="molecule type" value="Genomic_DNA"/>
</dbReference>
<evidence type="ECO:0000313" key="2">
    <source>
        <dbReference type="EMBL" id="MDZ5757205.1"/>
    </source>
</evidence>
<organism evidence="2 3">
    <name type="scientific">Carnobacterium maltaromaticum</name>
    <name type="common">Carnobacterium piscicola</name>
    <dbReference type="NCBI Taxonomy" id="2751"/>
    <lineage>
        <taxon>Bacteria</taxon>
        <taxon>Bacillati</taxon>
        <taxon>Bacillota</taxon>
        <taxon>Bacilli</taxon>
        <taxon>Lactobacillales</taxon>
        <taxon>Carnobacteriaceae</taxon>
        <taxon>Carnobacterium</taxon>
    </lineage>
</organism>
<feature type="domain" description="ABM" evidence="1">
    <location>
        <begin position="2"/>
        <end position="91"/>
    </location>
</feature>